<evidence type="ECO:0000313" key="3">
    <source>
        <dbReference type="Proteomes" id="UP000221369"/>
    </source>
</evidence>
<name>A0A2A9DUM5_9MICO</name>
<dbReference type="Pfam" id="PF20026">
    <property type="entry name" value="DUF6434"/>
    <property type="match status" value="1"/>
</dbReference>
<reference evidence="2 3" key="1">
    <citation type="submission" date="2017-10" db="EMBL/GenBank/DDBJ databases">
        <title>Sequencing the genomes of 1000 actinobacteria strains.</title>
        <authorList>
            <person name="Klenk H.-P."/>
        </authorList>
    </citation>
    <scope>NUCLEOTIDE SEQUENCE [LARGE SCALE GENOMIC DNA]</scope>
    <source>
        <strain evidence="2 3">DSM 21798</strain>
    </source>
</reference>
<dbReference type="RefSeq" id="WP_098406766.1">
    <property type="nucleotide sequence ID" value="NZ_PDJE01000001.1"/>
</dbReference>
<protein>
    <recommendedName>
        <fullName evidence="1">DUF6434 domain-containing protein</fullName>
    </recommendedName>
</protein>
<organism evidence="2 3">
    <name type="scientific">Paramicrobacterium agarici</name>
    <dbReference type="NCBI Taxonomy" id="630514"/>
    <lineage>
        <taxon>Bacteria</taxon>
        <taxon>Bacillati</taxon>
        <taxon>Actinomycetota</taxon>
        <taxon>Actinomycetes</taxon>
        <taxon>Micrococcales</taxon>
        <taxon>Microbacteriaceae</taxon>
        <taxon>Paramicrobacterium</taxon>
    </lineage>
</organism>
<dbReference type="AlphaFoldDB" id="A0A2A9DUM5"/>
<keyword evidence="3" id="KW-1185">Reference proteome</keyword>
<feature type="domain" description="DUF6434" evidence="1">
    <location>
        <begin position="76"/>
        <end position="134"/>
    </location>
</feature>
<sequence>MIDESRPRPALSAALSEQEFRRWYWLKEELQRFARSLGVSASGSKDVLSARIAAHLSDRAFDEPARRRSGGPQLVAPLNRSTVIPRGQRCSQLVRAWFVEQVGSRFTFDEPMRQFFAETDGSQTFADALAHWRATREVVAKPIGAQFEYNRFTRAWRSQHPEGTREQLLADWRAYRSRPIDERGRI</sequence>
<dbReference type="Pfam" id="PF18953">
    <property type="entry name" value="SAP_new25"/>
    <property type="match status" value="1"/>
</dbReference>
<evidence type="ECO:0000313" key="2">
    <source>
        <dbReference type="EMBL" id="PFG30284.1"/>
    </source>
</evidence>
<dbReference type="InterPro" id="IPR045492">
    <property type="entry name" value="DUF6434"/>
</dbReference>
<proteinExistence type="predicted"/>
<comment type="caution">
    <text evidence="2">The sequence shown here is derived from an EMBL/GenBank/DDBJ whole genome shotgun (WGS) entry which is preliminary data.</text>
</comment>
<dbReference type="EMBL" id="PDJE01000001">
    <property type="protein sequence ID" value="PFG30284.1"/>
    <property type="molecule type" value="Genomic_DNA"/>
</dbReference>
<gene>
    <name evidence="2" type="ORF">ATJ78_1213</name>
</gene>
<evidence type="ECO:0000259" key="1">
    <source>
        <dbReference type="Pfam" id="PF20026"/>
    </source>
</evidence>
<dbReference type="Proteomes" id="UP000221369">
    <property type="component" value="Unassembled WGS sequence"/>
</dbReference>
<accession>A0A2A9DUM5</accession>